<reference evidence="2" key="2">
    <citation type="submission" date="2020-10" db="UniProtKB">
        <authorList>
            <consortium name="WormBaseParasite"/>
        </authorList>
    </citation>
    <scope>IDENTIFICATION</scope>
</reference>
<evidence type="ECO:0000313" key="2">
    <source>
        <dbReference type="WBParaSite" id="Pan_g11422.t1"/>
    </source>
</evidence>
<proteinExistence type="predicted"/>
<reference evidence="1" key="1">
    <citation type="journal article" date="2013" name="Genetics">
        <title>The draft genome and transcriptome of Panagrellus redivivus are shaped by the harsh demands of a free-living lifestyle.</title>
        <authorList>
            <person name="Srinivasan J."/>
            <person name="Dillman A.R."/>
            <person name="Macchietto M.G."/>
            <person name="Heikkinen L."/>
            <person name="Lakso M."/>
            <person name="Fracchia K.M."/>
            <person name="Antoshechkin I."/>
            <person name="Mortazavi A."/>
            <person name="Wong G."/>
            <person name="Sternberg P.W."/>
        </authorList>
    </citation>
    <scope>NUCLEOTIDE SEQUENCE [LARGE SCALE GENOMIC DNA]</scope>
    <source>
        <strain evidence="1">MT8872</strain>
    </source>
</reference>
<evidence type="ECO:0000313" key="1">
    <source>
        <dbReference type="Proteomes" id="UP000492821"/>
    </source>
</evidence>
<dbReference type="Gene3D" id="1.10.10.10">
    <property type="entry name" value="Winged helix-like DNA-binding domain superfamily/Winged helix DNA-binding domain"/>
    <property type="match status" value="1"/>
</dbReference>
<organism evidence="1 2">
    <name type="scientific">Panagrellus redivivus</name>
    <name type="common">Microworm</name>
    <dbReference type="NCBI Taxonomy" id="6233"/>
    <lineage>
        <taxon>Eukaryota</taxon>
        <taxon>Metazoa</taxon>
        <taxon>Ecdysozoa</taxon>
        <taxon>Nematoda</taxon>
        <taxon>Chromadorea</taxon>
        <taxon>Rhabditida</taxon>
        <taxon>Tylenchina</taxon>
        <taxon>Panagrolaimomorpha</taxon>
        <taxon>Panagrolaimoidea</taxon>
        <taxon>Panagrolaimidae</taxon>
        <taxon>Panagrellus</taxon>
    </lineage>
</organism>
<dbReference type="AlphaFoldDB" id="A0A7E4UQ72"/>
<name>A0A7E4UQ72_PANRE</name>
<keyword evidence="1" id="KW-1185">Reference proteome</keyword>
<dbReference type="Proteomes" id="UP000492821">
    <property type="component" value="Unassembled WGS sequence"/>
</dbReference>
<accession>A0A7E4UQ72</accession>
<dbReference type="InterPro" id="IPR036388">
    <property type="entry name" value="WH-like_DNA-bd_sf"/>
</dbReference>
<sequence>MPSTVIIKQNQKGEYYATGKSMAVEVREIVQRYIQTENVTKAMKLTHGVVSNITQHYHKTSLIVPRNLKSVEKDTGWCKSRKPQSLF</sequence>
<protein>
    <submittedName>
        <fullName evidence="2">Transposase</fullName>
    </submittedName>
</protein>
<dbReference type="WBParaSite" id="Pan_g11422.t1">
    <property type="protein sequence ID" value="Pan_g11422.t1"/>
    <property type="gene ID" value="Pan_g11422"/>
</dbReference>